<feature type="active site" description="Proton acceptor" evidence="8">
    <location>
        <position position="113"/>
    </location>
</feature>
<dbReference type="GO" id="GO:0005576">
    <property type="term" value="C:extracellular region"/>
    <property type="evidence" value="ECO:0007669"/>
    <property type="project" value="UniProtKB-SubCell"/>
</dbReference>
<comment type="caution">
    <text evidence="10">The sequence shown here is derived from an EMBL/GenBank/DDBJ whole genome shotgun (WGS) entry which is preliminary data.</text>
</comment>
<keyword evidence="11" id="KW-1185">Reference proteome</keyword>
<name>A0A563DKN0_9FLAO</name>
<dbReference type="EC" id="3.1.27.-" evidence="7"/>
<evidence type="ECO:0000256" key="8">
    <source>
        <dbReference type="PIRSR" id="PIRSR001013-1"/>
    </source>
</evidence>
<reference evidence="10 11" key="1">
    <citation type="submission" date="2019-02" db="EMBL/GenBank/DDBJ databases">
        <title>Apibacter muscae sp. nov.: a novel member of the house fly microbiota.</title>
        <authorList>
            <person name="Park R."/>
        </authorList>
    </citation>
    <scope>NUCLEOTIDE SEQUENCE [LARGE SCALE GENOMIC DNA]</scope>
    <source>
        <strain evidence="10 11">AL1</strain>
    </source>
</reference>
<comment type="subcellular location">
    <subcellularLocation>
        <location evidence="1 7">Secreted</location>
    </subcellularLocation>
</comment>
<gene>
    <name evidence="10" type="ORF">ETU09_01315</name>
</gene>
<organism evidence="10 11">
    <name type="scientific">Apibacter muscae</name>
    <dbReference type="NCBI Taxonomy" id="2509004"/>
    <lineage>
        <taxon>Bacteria</taxon>
        <taxon>Pseudomonadati</taxon>
        <taxon>Bacteroidota</taxon>
        <taxon>Flavobacteriia</taxon>
        <taxon>Flavobacteriales</taxon>
        <taxon>Weeksellaceae</taxon>
        <taxon>Apibacter</taxon>
    </lineage>
</organism>
<dbReference type="SUPFAM" id="SSF53933">
    <property type="entry name" value="Microbial ribonucleases"/>
    <property type="match status" value="1"/>
</dbReference>
<keyword evidence="9" id="KW-0812">Transmembrane</keyword>
<feature type="transmembrane region" description="Helical" evidence="9">
    <location>
        <begin position="9"/>
        <end position="27"/>
    </location>
</feature>
<dbReference type="InterPro" id="IPR016191">
    <property type="entry name" value="Ribonuclease/ribotoxin"/>
</dbReference>
<keyword evidence="7" id="KW-0255">Endonuclease</keyword>
<dbReference type="GO" id="GO:0003723">
    <property type="term" value="F:RNA binding"/>
    <property type="evidence" value="ECO:0007669"/>
    <property type="project" value="UniProtKB-UniRule"/>
</dbReference>
<evidence type="ECO:0000313" key="10">
    <source>
        <dbReference type="EMBL" id="TWP30669.1"/>
    </source>
</evidence>
<sequence length="149" mass="17230">MSIKKGFKLPYLLLLVVIISIGFVLSYNSSIKKLNYNQFNVKELSAENVVIPYIKSKHRLPDYYITKNKAREMGWNANQGNLCSKIPGKIIGGDLFKNRENLLPNKKGRVWFEADLNYNCGSRGKDRVIFSNDGLIFVTYNHYKSFEKR</sequence>
<keyword evidence="9" id="KW-1133">Transmembrane helix</keyword>
<dbReference type="GO" id="GO:0004521">
    <property type="term" value="F:RNA endonuclease activity"/>
    <property type="evidence" value="ECO:0007669"/>
    <property type="project" value="UniProtKB-UniRule"/>
</dbReference>
<dbReference type="InterPro" id="IPR001887">
    <property type="entry name" value="Barnase"/>
</dbReference>
<evidence type="ECO:0000256" key="9">
    <source>
        <dbReference type="SAM" id="Phobius"/>
    </source>
</evidence>
<dbReference type="Proteomes" id="UP000319499">
    <property type="component" value="Unassembled WGS sequence"/>
</dbReference>
<dbReference type="RefSeq" id="WP_146261275.1">
    <property type="nucleotide sequence ID" value="NZ_SELG01000027.1"/>
</dbReference>
<dbReference type="OrthoDB" id="9803442at2"/>
<keyword evidence="9" id="KW-0472">Membrane</keyword>
<keyword evidence="5 7" id="KW-0540">Nuclease</keyword>
<dbReference type="PRINTS" id="PR00117">
    <property type="entry name" value="BARNASE"/>
</dbReference>
<dbReference type="Pfam" id="PF00545">
    <property type="entry name" value="Ribonuclease"/>
    <property type="match status" value="1"/>
</dbReference>
<evidence type="ECO:0000256" key="5">
    <source>
        <dbReference type="ARBA" id="ARBA00022722"/>
    </source>
</evidence>
<comment type="similarity">
    <text evidence="2 7">Belongs to the ribonuclease N1/T1 family.</text>
</comment>
<dbReference type="InterPro" id="IPR000026">
    <property type="entry name" value="N1-like"/>
</dbReference>
<feature type="active site" description="Proton donor" evidence="8">
    <location>
        <position position="142"/>
    </location>
</feature>
<accession>A0A563DKN0</accession>
<dbReference type="EMBL" id="SELH01000011">
    <property type="protein sequence ID" value="TWP30669.1"/>
    <property type="molecule type" value="Genomic_DNA"/>
</dbReference>
<keyword evidence="6 7" id="KW-0378">Hydrolase</keyword>
<dbReference type="GO" id="GO:0016787">
    <property type="term" value="F:hydrolase activity"/>
    <property type="evidence" value="ECO:0007669"/>
    <property type="project" value="UniProtKB-KW"/>
</dbReference>
<evidence type="ECO:0000256" key="6">
    <source>
        <dbReference type="ARBA" id="ARBA00022801"/>
    </source>
</evidence>
<dbReference type="AlphaFoldDB" id="A0A563DKN0"/>
<evidence type="ECO:0000256" key="3">
    <source>
        <dbReference type="ARBA" id="ARBA00022214"/>
    </source>
</evidence>
<proteinExistence type="inferred from homology"/>
<keyword evidence="4 7" id="KW-0964">Secreted</keyword>
<evidence type="ECO:0000256" key="7">
    <source>
        <dbReference type="PIRNR" id="PIRNR001013"/>
    </source>
</evidence>
<evidence type="ECO:0000256" key="1">
    <source>
        <dbReference type="ARBA" id="ARBA00004613"/>
    </source>
</evidence>
<dbReference type="Gene3D" id="3.10.450.30">
    <property type="entry name" value="Microbial ribonucleases"/>
    <property type="match status" value="1"/>
</dbReference>
<evidence type="ECO:0000256" key="4">
    <source>
        <dbReference type="ARBA" id="ARBA00022525"/>
    </source>
</evidence>
<evidence type="ECO:0000256" key="2">
    <source>
        <dbReference type="ARBA" id="ARBA00009006"/>
    </source>
</evidence>
<protein>
    <recommendedName>
        <fullName evidence="3 7">Ribonuclease</fullName>
        <ecNumber evidence="7">3.1.27.-</ecNumber>
    </recommendedName>
</protein>
<evidence type="ECO:0000313" key="11">
    <source>
        <dbReference type="Proteomes" id="UP000319499"/>
    </source>
</evidence>
<dbReference type="PIRSF" id="PIRSF001013">
    <property type="entry name" value="Barnase"/>
    <property type="match status" value="1"/>
</dbReference>